<evidence type="ECO:0008006" key="4">
    <source>
        <dbReference type="Google" id="ProtNLM"/>
    </source>
</evidence>
<dbReference type="EMBL" id="BA000048">
    <property type="protein sequence ID" value="BAJ49914.1"/>
    <property type="molecule type" value="Genomic_DNA"/>
</dbReference>
<dbReference type="Proteomes" id="UP000008120">
    <property type="component" value="Chromosome"/>
</dbReference>
<dbReference type="GO" id="GO:0003676">
    <property type="term" value="F:nucleic acid binding"/>
    <property type="evidence" value="ECO:0007669"/>
    <property type="project" value="InterPro"/>
</dbReference>
<gene>
    <name evidence="2" type="ORF">CSUB_C0050</name>
    <name evidence="1" type="ORF">HGMM_F25E12C06</name>
</gene>
<protein>
    <recommendedName>
        <fullName evidence="4">DUF91 domain-containing protein</fullName>
    </recommendedName>
</protein>
<organism evidence="1 3">
    <name type="scientific">Caldiarchaeum subterraneum</name>
    <dbReference type="NCBI Taxonomy" id="311458"/>
    <lineage>
        <taxon>Archaea</taxon>
        <taxon>Nitrososphaerota</taxon>
        <taxon>Candidatus Caldarchaeales</taxon>
        <taxon>Candidatus Caldarchaeaceae</taxon>
        <taxon>Candidatus Caldarchaeum</taxon>
    </lineage>
</organism>
<dbReference type="Gene3D" id="3.40.1350.10">
    <property type="match status" value="1"/>
</dbReference>
<dbReference type="InterPro" id="IPR011856">
    <property type="entry name" value="tRNA_endonuc-like_dom_sf"/>
</dbReference>
<accession>E6N466</accession>
<dbReference type="BioCyc" id="CCAL311458:G131R-49-MONOMER"/>
<dbReference type="EMBL" id="AP011827">
    <property type="protein sequence ID" value="BAJ47085.1"/>
    <property type="molecule type" value="Genomic_DNA"/>
</dbReference>
<evidence type="ECO:0000313" key="2">
    <source>
        <dbReference type="EMBL" id="BAJ49914.1"/>
    </source>
</evidence>
<reference evidence="1 3" key="1">
    <citation type="journal article" date="2005" name="Environ. Microbiol.">
        <title>Genetic and functional properties of uncultivated thermophilic crenarchaeotes from a subsurface gold mine as revealed by analysis of genome fragments.</title>
        <authorList>
            <person name="Nunoura T."/>
            <person name="Hirayama H."/>
            <person name="Takami H."/>
            <person name="Oida H."/>
            <person name="Nishi S."/>
            <person name="Shimamura S."/>
            <person name="Suzuki Y."/>
            <person name="Inagaki F."/>
            <person name="Takai K."/>
            <person name="Nealson K.H."/>
            <person name="Horikoshi K."/>
        </authorList>
    </citation>
    <scope>NUCLEOTIDE SEQUENCE [LARGE SCALE GENOMIC DNA]</scope>
</reference>
<dbReference type="AlphaFoldDB" id="E6N466"/>
<proteinExistence type="predicted"/>
<sequence>MMRYSDMVIVVRNGRRMHTRFKTFRNEEELRDILVSNIDAIPVSEINEEDESIVAWCKEFPVEGVGSIDIVAVGDGGGIYLIETKLSRNFNRREVIGQVLDYAAGMWKSFARNGKVFLEMLKDRNGADIPQEDGEFLRKVDENLTEANFNILIAMDGVDEQTKTLINFLNQFTDLKFIALELERYATEGEEQEIIVPRLHGEEVTKIPRAQYRPNWPLEKVENEIQKISDEKLKNRLSRILEFAKRRNIFYQLKNRHSPAFGIAYRGKLILSIGTDGGLFAYIGQNEIKKYPSVDAWKGFVQSLKDFGFYPPDFNSETQRDGRGSQRKLNDLSDDEFERFLKFLDEFFKN</sequence>
<name>E6N466_CALS0</name>
<reference evidence="1 3" key="2">
    <citation type="journal article" date="2011" name="Nucleic Acids Res.">
        <title>Insights into the evolution of Archaea and eukaryotic protein modifier systems revealed by the genome of a novel archaeal group.</title>
        <authorList>
            <person name="Nunoura T."/>
            <person name="Takaki Y."/>
            <person name="Kakuta J."/>
            <person name="Nishi S."/>
            <person name="Sugahara J."/>
            <person name="Kazama H."/>
            <person name="Chee G."/>
            <person name="Hattori M."/>
            <person name="Kanai A."/>
            <person name="Atomi H."/>
            <person name="Takai K."/>
            <person name="Takami H."/>
        </authorList>
    </citation>
    <scope>NUCLEOTIDE SEQUENCE [LARGE SCALE GENOMIC DNA]</scope>
</reference>
<evidence type="ECO:0000313" key="3">
    <source>
        <dbReference type="Proteomes" id="UP000008120"/>
    </source>
</evidence>
<evidence type="ECO:0000313" key="1">
    <source>
        <dbReference type="EMBL" id="BAJ47085.1"/>
    </source>
</evidence>
<dbReference type="KEGG" id="csu:CSUB_C0050"/>